<protein>
    <submittedName>
        <fullName evidence="1">Uncharacterized protein</fullName>
    </submittedName>
</protein>
<dbReference type="AlphaFoldDB" id="A0AAW1R1B8"/>
<comment type="caution">
    <text evidence="1">The sequence shown here is derived from an EMBL/GenBank/DDBJ whole genome shotgun (WGS) entry which is preliminary data.</text>
</comment>
<dbReference type="EMBL" id="JALJOS010000018">
    <property type="protein sequence ID" value="KAK9827519.1"/>
    <property type="molecule type" value="Genomic_DNA"/>
</dbReference>
<proteinExistence type="predicted"/>
<organism evidence="1 2">
    <name type="scientific">Apatococcus lobatus</name>
    <dbReference type="NCBI Taxonomy" id="904363"/>
    <lineage>
        <taxon>Eukaryota</taxon>
        <taxon>Viridiplantae</taxon>
        <taxon>Chlorophyta</taxon>
        <taxon>core chlorophytes</taxon>
        <taxon>Trebouxiophyceae</taxon>
        <taxon>Chlorellales</taxon>
        <taxon>Chlorellaceae</taxon>
        <taxon>Apatococcus</taxon>
    </lineage>
</organism>
<keyword evidence="2" id="KW-1185">Reference proteome</keyword>
<accession>A0AAW1R1B8</accession>
<evidence type="ECO:0000313" key="2">
    <source>
        <dbReference type="Proteomes" id="UP001438707"/>
    </source>
</evidence>
<reference evidence="1 2" key="1">
    <citation type="journal article" date="2024" name="Nat. Commun.">
        <title>Phylogenomics reveals the evolutionary origins of lichenization in chlorophyte algae.</title>
        <authorList>
            <person name="Puginier C."/>
            <person name="Libourel C."/>
            <person name="Otte J."/>
            <person name="Skaloud P."/>
            <person name="Haon M."/>
            <person name="Grisel S."/>
            <person name="Petersen M."/>
            <person name="Berrin J.G."/>
            <person name="Delaux P.M."/>
            <person name="Dal Grande F."/>
            <person name="Keller J."/>
        </authorList>
    </citation>
    <scope>NUCLEOTIDE SEQUENCE [LARGE SCALE GENOMIC DNA]</scope>
    <source>
        <strain evidence="1 2">SAG 2145</strain>
    </source>
</reference>
<evidence type="ECO:0000313" key="1">
    <source>
        <dbReference type="EMBL" id="KAK9827519.1"/>
    </source>
</evidence>
<gene>
    <name evidence="1" type="ORF">WJX74_007639</name>
</gene>
<sequence>MRRRQRRMAQFESRPSRLIAEQSCGGEPCELQPRALPSAACQIRRTRNFSACLAIQARCGTHEPNDAWSMNVMDQASDWLLHLLAKPQAAG</sequence>
<name>A0AAW1R1B8_9CHLO</name>
<dbReference type="Proteomes" id="UP001438707">
    <property type="component" value="Unassembled WGS sequence"/>
</dbReference>